<accession>A0A9X0QJ70</accession>
<comment type="caution">
    <text evidence="1">The sequence shown here is derived from an EMBL/GenBank/DDBJ whole genome shotgun (WGS) entry which is preliminary data.</text>
</comment>
<gene>
    <name evidence="1" type="ORF">HDF14_005027</name>
</gene>
<dbReference type="EMBL" id="JACHEB010000014">
    <property type="protein sequence ID" value="MBB5331383.1"/>
    <property type="molecule type" value="Genomic_DNA"/>
</dbReference>
<dbReference type="Proteomes" id="UP000535182">
    <property type="component" value="Unassembled WGS sequence"/>
</dbReference>
<keyword evidence="2" id="KW-1185">Reference proteome</keyword>
<evidence type="ECO:0000313" key="2">
    <source>
        <dbReference type="Proteomes" id="UP000535182"/>
    </source>
</evidence>
<protein>
    <submittedName>
        <fullName evidence="1">Uncharacterized protein</fullName>
    </submittedName>
</protein>
<proteinExistence type="predicted"/>
<dbReference type="AlphaFoldDB" id="A0A9X0QJ70"/>
<organism evidence="1 2">
    <name type="scientific">Tunturiibacter gelidiferens</name>
    <dbReference type="NCBI Taxonomy" id="3069689"/>
    <lineage>
        <taxon>Bacteria</taxon>
        <taxon>Pseudomonadati</taxon>
        <taxon>Acidobacteriota</taxon>
        <taxon>Terriglobia</taxon>
        <taxon>Terriglobales</taxon>
        <taxon>Acidobacteriaceae</taxon>
        <taxon>Tunturiibacter</taxon>
    </lineage>
</organism>
<name>A0A9X0QJ70_9BACT</name>
<sequence>MNTNYHEGPGAKERFEKRFEKLATRLFRVPKSTVKPTAA</sequence>
<evidence type="ECO:0000313" key="1">
    <source>
        <dbReference type="EMBL" id="MBB5331383.1"/>
    </source>
</evidence>
<reference evidence="1 2" key="1">
    <citation type="submission" date="2020-08" db="EMBL/GenBank/DDBJ databases">
        <title>Genomic Encyclopedia of Type Strains, Phase IV (KMG-V): Genome sequencing to study the core and pangenomes of soil and plant-associated prokaryotes.</title>
        <authorList>
            <person name="Whitman W."/>
        </authorList>
    </citation>
    <scope>NUCLEOTIDE SEQUENCE [LARGE SCALE GENOMIC DNA]</scope>
    <source>
        <strain evidence="1 2">X5P2</strain>
    </source>
</reference>